<keyword evidence="4" id="KW-1185">Reference proteome</keyword>
<protein>
    <recommendedName>
        <fullName evidence="2">BT4734-like N-terminal domain-containing protein</fullName>
    </recommendedName>
</protein>
<dbReference type="AlphaFoldDB" id="A0A0F5JC08"/>
<evidence type="ECO:0000313" key="4">
    <source>
        <dbReference type="Proteomes" id="UP000033035"/>
    </source>
</evidence>
<gene>
    <name evidence="3" type="ORF">HMPREF1536_02721</name>
</gene>
<dbReference type="STRING" id="1203610.HMPREF1536_02721"/>
<accession>A0A0F5JC08</accession>
<dbReference type="InterPro" id="IPR025048">
    <property type="entry name" value="DUF3987"/>
</dbReference>
<dbReference type="EMBL" id="AQHW01000015">
    <property type="protein sequence ID" value="KKB55258.1"/>
    <property type="molecule type" value="Genomic_DNA"/>
</dbReference>
<evidence type="ECO:0000313" key="3">
    <source>
        <dbReference type="EMBL" id="KKB55258.1"/>
    </source>
</evidence>
<dbReference type="HOGENOM" id="CLU_019555_0_0_10"/>
<feature type="domain" description="BT4734-like N-terminal" evidence="2">
    <location>
        <begin position="63"/>
        <end position="181"/>
    </location>
</feature>
<dbReference type="RefSeq" id="WP_028729713.1">
    <property type="nucleotide sequence ID" value="NZ_KE386764.1"/>
</dbReference>
<dbReference type="InterPro" id="IPR014907">
    <property type="entry name" value="BT4734-like_N"/>
</dbReference>
<dbReference type="PATRIC" id="fig|1203610.3.peg.2787"/>
<proteinExistence type="predicted"/>
<name>A0A0F5JC08_9BACT</name>
<reference evidence="3 4" key="1">
    <citation type="submission" date="2013-04" db="EMBL/GenBank/DDBJ databases">
        <title>The Genome Sequence of Parabacteroides gordonii DSM 23371.</title>
        <authorList>
            <consortium name="The Broad Institute Genomics Platform"/>
            <person name="Earl A."/>
            <person name="Ward D."/>
            <person name="Feldgarden M."/>
            <person name="Gevers D."/>
            <person name="Martens E."/>
            <person name="Sakamoto M."/>
            <person name="Benno Y."/>
            <person name="Suzuki N."/>
            <person name="Matsunaga N."/>
            <person name="Koshihara K."/>
            <person name="Seki M."/>
            <person name="Komiya H."/>
            <person name="Walker B."/>
            <person name="Young S."/>
            <person name="Zeng Q."/>
            <person name="Gargeya S."/>
            <person name="Fitzgerald M."/>
            <person name="Haas B."/>
            <person name="Abouelleil A."/>
            <person name="Allen A.W."/>
            <person name="Alvarado L."/>
            <person name="Arachchi H.M."/>
            <person name="Berlin A.M."/>
            <person name="Chapman S.B."/>
            <person name="Gainer-Dewar J."/>
            <person name="Goldberg J."/>
            <person name="Griggs A."/>
            <person name="Gujja S."/>
            <person name="Hansen M."/>
            <person name="Howarth C."/>
            <person name="Imamovic A."/>
            <person name="Ireland A."/>
            <person name="Larimer J."/>
            <person name="McCowan C."/>
            <person name="Murphy C."/>
            <person name="Pearson M."/>
            <person name="Poon T.W."/>
            <person name="Priest M."/>
            <person name="Roberts A."/>
            <person name="Saif S."/>
            <person name="Shea T."/>
            <person name="Sisk P."/>
            <person name="Sykes S."/>
            <person name="Wortman J."/>
            <person name="Nusbaum C."/>
            <person name="Birren B."/>
        </authorList>
    </citation>
    <scope>NUCLEOTIDE SEQUENCE [LARGE SCALE GENOMIC DNA]</scope>
    <source>
        <strain evidence="3 4">MS-1</strain>
    </source>
</reference>
<dbReference type="Proteomes" id="UP000033035">
    <property type="component" value="Unassembled WGS sequence"/>
</dbReference>
<evidence type="ECO:0000259" key="2">
    <source>
        <dbReference type="Pfam" id="PF08800"/>
    </source>
</evidence>
<evidence type="ECO:0000256" key="1">
    <source>
        <dbReference type="SAM" id="MobiDB-lite"/>
    </source>
</evidence>
<sequence length="785" mass="86669">MRNQINQDVECTLFRTAFDTLSYTPATLGNYFADVVNGKYKQPVENVRALVASGRQEEANACKKNLPLLVAGGRMEGGRKREHLVGYSRCVTGDLDHVPGSPAELLCRAKALAYVKAGHISPSGTGLKLFVLVDSDMEHHEQAFAVVSRLLEADLPGVKVDPSGKDPNRGCFVSYDPTAFYKEVAEVVNIPVAPDQTDVFSPSEPRSLSNYIDKFEMNNPFTDGYRHSYVVRLASALNSAGFSQAEVTAECLYRYTAPGFGEKEILTTVGDIYRRYRTAHGSKNWCPPAAAATAGSLKSIKSITGTSENADLSDGSPLGPDIDDEDAGLPHFEKALLAALPTVLADALKGAVDDTEFDVLLLSSLTVLSTALPGVRGMNADDICYPPFYTLVIGPSGSGKGCISRAHKLVVPWQRAVYDNSFRKVAEYKKEKEAYELDKMKQRQGKSKPAPGTPLEEPQPVIQQQLHISGYTSTARMNEQLEANDPYASLLFENELESINNTLAQDFGGYGSVLNEAFHHEIVANSSKHNGSSFILHPKLGVLASGTPGMLLQLIPSTEKGLYSRFLIYRITGMSSYHPLTSSDDKLENAFYFDELGTRVLKIAQFLEKSSTFISFTDRQRKKLDRYFEREYYNVRVFGNEDIASVVLRHRMIIFRICMVLTALRKGEAELDVPKMKVGDDDFEMAFHIGTCCLRHSQLVSTTMKHSNSELHFKMPTAQLDLFAAMPDKFSTAEILEESVVRGISRASVFRMLKNAKNHKLLISYASGYYQKTDLGKSIAISDMG</sequence>
<feature type="region of interest" description="Disordered" evidence="1">
    <location>
        <begin position="436"/>
        <end position="458"/>
    </location>
</feature>
<dbReference type="Pfam" id="PF13148">
    <property type="entry name" value="DUF3987"/>
    <property type="match status" value="1"/>
</dbReference>
<organism evidence="3 4">
    <name type="scientific">Parabacteroides gordonii MS-1 = DSM 23371</name>
    <dbReference type="NCBI Taxonomy" id="1203610"/>
    <lineage>
        <taxon>Bacteria</taxon>
        <taxon>Pseudomonadati</taxon>
        <taxon>Bacteroidota</taxon>
        <taxon>Bacteroidia</taxon>
        <taxon>Bacteroidales</taxon>
        <taxon>Tannerellaceae</taxon>
        <taxon>Parabacteroides</taxon>
    </lineage>
</organism>
<comment type="caution">
    <text evidence="3">The sequence shown here is derived from an EMBL/GenBank/DDBJ whole genome shotgun (WGS) entry which is preliminary data.</text>
</comment>
<dbReference type="Pfam" id="PF08800">
    <property type="entry name" value="BT4734-like_N"/>
    <property type="match status" value="1"/>
</dbReference>